<dbReference type="SUPFAM" id="SSF53223">
    <property type="entry name" value="Aminoacid dehydrogenase-like, N-terminal domain"/>
    <property type="match status" value="1"/>
</dbReference>
<dbReference type="Pfam" id="PF00208">
    <property type="entry name" value="ELFV_dehydrog"/>
    <property type="match status" value="1"/>
</dbReference>
<comment type="similarity">
    <text evidence="1 4 8">Belongs to the Glu/Leu/Phe/Val dehydrogenases family.</text>
</comment>
<dbReference type="InterPro" id="IPR014362">
    <property type="entry name" value="Glu_DH"/>
</dbReference>
<evidence type="ECO:0000256" key="5">
    <source>
        <dbReference type="PIRSR" id="PIRSR000185-1"/>
    </source>
</evidence>
<sequence length="465" mass="52165">MEKKETRALIETVMEQLAEKVGFLGIEDEESRRRICSSAKEILKTTDKVIKSYIRVSTEKNGITRIPAYRVQHNNISGFYKGGIRFSEFVNEEEVENLAILMTLKNALHRLPFGGAKGGVHVDPRKYSERELNLISKKYVQRFARDIGPNHDIPAPDLGTNEKVIDWMVGEYKTINPGEPYLGSFTGKSVANGGAKGRREATGKGTFLSYSWLLNEWMKQYADEKAVNRTKQWQTLQAFQEEISQGKEIAVAVQGFGNVGSVAALEAYRYQAIPHKVVAVSDRFTTLYHEQGLDIEKLVSYTAKGHDLPSNQEQLLAAGIEADVMPAIEVLTVPTDVLILAAVEDVINQNNMDKIQARILVEGANAPISQEADLFFEEQGTVVIPDILANAGGVIVSYLEWKQSRVTELYSEHDIYADMSAQMIETLQAVYEAYFSSVEKTMRFTCFTLSLARLTDLLYRHGKLY</sequence>
<gene>
    <name evidence="10" type="ORF">M3202_19280</name>
</gene>
<feature type="binding site" evidence="6">
    <location>
        <position position="202"/>
    </location>
    <ligand>
        <name>NAD(+)</name>
        <dbReference type="ChEBI" id="CHEBI:57540"/>
    </ligand>
</feature>
<dbReference type="AlphaFoldDB" id="A0A9X2DU88"/>
<feature type="binding site" evidence="6">
    <location>
        <position position="81"/>
    </location>
    <ligand>
        <name>substrate</name>
    </ligand>
</feature>
<dbReference type="InterPro" id="IPR033524">
    <property type="entry name" value="Glu/Leu/Phe/Val_DH_AS"/>
</dbReference>
<feature type="binding site" evidence="6">
    <location>
        <position position="105"/>
    </location>
    <ligand>
        <name>substrate</name>
    </ligand>
</feature>
<dbReference type="PIRSF" id="PIRSF000185">
    <property type="entry name" value="Glu_DH"/>
    <property type="match status" value="1"/>
</dbReference>
<evidence type="ECO:0000256" key="6">
    <source>
        <dbReference type="PIRSR" id="PIRSR000185-2"/>
    </source>
</evidence>
<evidence type="ECO:0000256" key="7">
    <source>
        <dbReference type="PIRSR" id="PIRSR000185-3"/>
    </source>
</evidence>
<dbReference type="InterPro" id="IPR006096">
    <property type="entry name" value="Glu/Leu/Phe/Val/Trp_DH_C"/>
</dbReference>
<reference evidence="10" key="1">
    <citation type="submission" date="2022-05" db="EMBL/GenBank/DDBJ databases">
        <title>Comparative Genomics of Spacecraft Associated Microbes.</title>
        <authorList>
            <person name="Tran M.T."/>
            <person name="Wright A."/>
            <person name="Seuylemezian A."/>
            <person name="Eisen J."/>
            <person name="Coil D."/>
        </authorList>
    </citation>
    <scope>NUCLEOTIDE SEQUENCE</scope>
    <source>
        <strain evidence="10">214.1.1</strain>
    </source>
</reference>
<feature type="binding site" evidence="6">
    <location>
        <position position="397"/>
    </location>
    <ligand>
        <name>substrate</name>
    </ligand>
</feature>
<keyword evidence="6" id="KW-0520">NAD</keyword>
<feature type="site" description="Important for catalysis" evidence="7">
    <location>
        <position position="157"/>
    </location>
</feature>
<evidence type="ECO:0000256" key="3">
    <source>
        <dbReference type="ARBA" id="ARBA00023002"/>
    </source>
</evidence>
<dbReference type="Pfam" id="PF02812">
    <property type="entry name" value="ELFV_dehydrog_N"/>
    <property type="match status" value="1"/>
</dbReference>
<dbReference type="Proteomes" id="UP001139179">
    <property type="component" value="Unassembled WGS sequence"/>
</dbReference>
<dbReference type="InterPro" id="IPR046346">
    <property type="entry name" value="Aminoacid_DH-like_N_sf"/>
</dbReference>
<evidence type="ECO:0000256" key="2">
    <source>
        <dbReference type="ARBA" id="ARBA00012896"/>
    </source>
</evidence>
<dbReference type="InterPro" id="IPR036291">
    <property type="entry name" value="NAD(P)-bd_dom_sf"/>
</dbReference>
<dbReference type="GO" id="GO:0004352">
    <property type="term" value="F:glutamate dehydrogenase (NAD+) activity"/>
    <property type="evidence" value="ECO:0007669"/>
    <property type="project" value="TreeGrafter"/>
</dbReference>
<feature type="active site" description="Proton donor" evidence="5">
    <location>
        <position position="117"/>
    </location>
</feature>
<evidence type="ECO:0000259" key="9">
    <source>
        <dbReference type="SMART" id="SM00839"/>
    </source>
</evidence>
<accession>A0A9X2DU88</accession>
<dbReference type="PANTHER" id="PTHR11606:SF13">
    <property type="entry name" value="GLUTAMATE DEHYDROGENASE 1, MITOCHONDRIAL"/>
    <property type="match status" value="1"/>
</dbReference>
<feature type="domain" description="Glutamate/phenylalanine/leucine/valine/L-tryptophan dehydrogenase C-terminal" evidence="9">
    <location>
        <begin position="244"/>
        <end position="462"/>
    </location>
</feature>
<dbReference type="SMART" id="SM00839">
    <property type="entry name" value="ELFV_dehydrog"/>
    <property type="match status" value="1"/>
</dbReference>
<dbReference type="RefSeq" id="WP_251224861.1">
    <property type="nucleotide sequence ID" value="NZ_JAMBOL010000031.1"/>
</dbReference>
<dbReference type="PANTHER" id="PTHR11606">
    <property type="entry name" value="GLUTAMATE DEHYDROGENASE"/>
    <property type="match status" value="1"/>
</dbReference>
<dbReference type="PRINTS" id="PR00082">
    <property type="entry name" value="GLFDHDRGNASE"/>
</dbReference>
<evidence type="ECO:0000256" key="4">
    <source>
        <dbReference type="PIRNR" id="PIRNR000185"/>
    </source>
</evidence>
<dbReference type="PROSITE" id="PS00074">
    <property type="entry name" value="GLFV_DEHYDROGENASE"/>
    <property type="match status" value="1"/>
</dbReference>
<feature type="binding site" evidence="6">
    <location>
        <position position="258"/>
    </location>
    <ligand>
        <name>NAD(+)</name>
        <dbReference type="ChEBI" id="CHEBI:57540"/>
    </ligand>
</feature>
<dbReference type="GO" id="GO:0006538">
    <property type="term" value="P:L-glutamate catabolic process"/>
    <property type="evidence" value="ECO:0007669"/>
    <property type="project" value="TreeGrafter"/>
</dbReference>
<protein>
    <recommendedName>
        <fullName evidence="2 4">Glutamate dehydrogenase</fullName>
    </recommendedName>
</protein>
<evidence type="ECO:0000256" key="1">
    <source>
        <dbReference type="ARBA" id="ARBA00006382"/>
    </source>
</evidence>
<keyword evidence="11" id="KW-1185">Reference proteome</keyword>
<keyword evidence="3 4" id="KW-0560">Oxidoreductase</keyword>
<evidence type="ECO:0000313" key="11">
    <source>
        <dbReference type="Proteomes" id="UP001139179"/>
    </source>
</evidence>
<dbReference type="SUPFAM" id="SSF51735">
    <property type="entry name" value="NAD(P)-binding Rossmann-fold domains"/>
    <property type="match status" value="1"/>
</dbReference>
<dbReference type="InterPro" id="IPR006095">
    <property type="entry name" value="Glu/Leu/Phe/Val/Trp_DH"/>
</dbReference>
<evidence type="ECO:0000256" key="8">
    <source>
        <dbReference type="RuleBase" id="RU004417"/>
    </source>
</evidence>
<keyword evidence="6" id="KW-0547">Nucleotide-binding</keyword>
<name>A0A9X2DU88_9BACI</name>
<dbReference type="EMBL" id="JAMBOL010000031">
    <property type="protein sequence ID" value="MCM3716190.1"/>
    <property type="molecule type" value="Genomic_DNA"/>
</dbReference>
<comment type="caution">
    <text evidence="10">The sequence shown here is derived from an EMBL/GenBank/DDBJ whole genome shotgun (WGS) entry which is preliminary data.</text>
</comment>
<proteinExistence type="inferred from homology"/>
<organism evidence="10 11">
    <name type="scientific">Halalkalibacter oceani</name>
    <dbReference type="NCBI Taxonomy" id="1653776"/>
    <lineage>
        <taxon>Bacteria</taxon>
        <taxon>Bacillati</taxon>
        <taxon>Bacillota</taxon>
        <taxon>Bacilli</taxon>
        <taxon>Bacillales</taxon>
        <taxon>Bacillaceae</taxon>
        <taxon>Halalkalibacter</taxon>
    </lineage>
</organism>
<dbReference type="Gene3D" id="3.40.50.720">
    <property type="entry name" value="NAD(P)-binding Rossmann-like Domain"/>
    <property type="match status" value="1"/>
</dbReference>
<dbReference type="InterPro" id="IPR006097">
    <property type="entry name" value="Glu/Leu/Phe/Val/Trp_DH_dimer"/>
</dbReference>
<dbReference type="Gene3D" id="3.40.50.10860">
    <property type="entry name" value="Leucine Dehydrogenase, chain A, domain 1"/>
    <property type="match status" value="1"/>
</dbReference>
<evidence type="ECO:0000313" key="10">
    <source>
        <dbReference type="EMBL" id="MCM3716190.1"/>
    </source>
</evidence>
<dbReference type="GO" id="GO:0000166">
    <property type="term" value="F:nucleotide binding"/>
    <property type="evidence" value="ECO:0007669"/>
    <property type="project" value="UniProtKB-KW"/>
</dbReference>